<organism evidence="10 11">
    <name type="scientific">Corynebacterium pseudopelargi</name>
    <dbReference type="NCBI Taxonomy" id="2080757"/>
    <lineage>
        <taxon>Bacteria</taxon>
        <taxon>Bacillati</taxon>
        <taxon>Actinomycetota</taxon>
        <taxon>Actinomycetes</taxon>
        <taxon>Mycobacteriales</taxon>
        <taxon>Corynebacteriaceae</taxon>
        <taxon>Corynebacterium</taxon>
    </lineage>
</organism>
<dbReference type="NCBIfam" id="NF002073">
    <property type="entry name" value="PRK00913.1-2"/>
    <property type="match status" value="1"/>
</dbReference>
<sequence length="519" mass="54820">MCCNHPLRPPRDVDKQRCIFLTISTNLPATGSRSNAELLSSLPQGSNAIVVPLFSAEDSIELAVSELFDAPTSRSLLATFEALGAKGSEGELLRVPAPENVDADFLLGVGLGEAEELSDESLRRACGAAARSLAGVRHAVVTLGAFGMQAAVEGFLLGAYHFTGVRSKESGKAPVELLSFLGDEDDQAVFDQAVITAESVMLARDLVNTPSSALYPETYADELVSYAEAFDLEVEVLDFEQLKAEGFGGIVAVGGGSARKPRLVRLRWSPENPKHRVALVGKGITFDTGGISIKPGANMDDMISDMGGSAAVVGTIIAAARLGIDIEVTATIPLAENMPGGSAYRPGDVIRHYGGLTSEILNTDAEGRLVLADAIARACEDEPEYLMEVATLTGAQLVALGDRTAGVMGSDGFCDFMADTGKNVGEQAWAMPMPEELGEAIKSPVADLQNISRDRKGGMMVAAWYLSHFVSEDVQWVHFDIAGPGYSSSAHGYTPKRGTGVPVRTFIAALQTLANSHKD</sequence>
<dbReference type="InterPro" id="IPR011356">
    <property type="entry name" value="Leucine_aapep/pepB"/>
</dbReference>
<dbReference type="GO" id="GO:0070006">
    <property type="term" value="F:metalloaminopeptidase activity"/>
    <property type="evidence" value="ECO:0007669"/>
    <property type="project" value="InterPro"/>
</dbReference>
<keyword evidence="5 8" id="KW-0645">Protease</keyword>
<dbReference type="PROSITE" id="PS00631">
    <property type="entry name" value="CYTOSOL_AP"/>
    <property type="match status" value="1"/>
</dbReference>
<feature type="active site" evidence="8">
    <location>
        <position position="368"/>
    </location>
</feature>
<dbReference type="EC" id="3.4.11.10" evidence="8"/>
<dbReference type="PANTHER" id="PTHR11963">
    <property type="entry name" value="LEUCINE AMINOPEPTIDASE-RELATED"/>
    <property type="match status" value="1"/>
</dbReference>
<gene>
    <name evidence="8 10" type="primary">pepA</name>
    <name evidence="10" type="ORF">CPPEL_03800</name>
</gene>
<comment type="cofactor">
    <cofactor evidence="8">
        <name>Mn(2+)</name>
        <dbReference type="ChEBI" id="CHEBI:29035"/>
    </cofactor>
    <text evidence="8">Binds 2 manganese ions per subunit.</text>
</comment>
<dbReference type="InterPro" id="IPR023042">
    <property type="entry name" value="Peptidase_M17_leu_NH2_pept"/>
</dbReference>
<dbReference type="InterPro" id="IPR043472">
    <property type="entry name" value="Macro_dom-like"/>
</dbReference>
<keyword evidence="8" id="KW-0963">Cytoplasm</keyword>
<dbReference type="SUPFAM" id="SSF52949">
    <property type="entry name" value="Macro domain-like"/>
    <property type="match status" value="1"/>
</dbReference>
<dbReference type="EC" id="3.4.11.1" evidence="8"/>
<evidence type="ECO:0000256" key="2">
    <source>
        <dbReference type="ARBA" id="ARBA00000967"/>
    </source>
</evidence>
<comment type="function">
    <text evidence="7 8">Presumably involved in the processing and regular turnover of intracellular proteins. Catalyzes the removal of unsubstituted N-terminal amino acids from various peptides.</text>
</comment>
<feature type="binding site" evidence="8">
    <location>
        <position position="282"/>
    </location>
    <ligand>
        <name>Mn(2+)</name>
        <dbReference type="ChEBI" id="CHEBI:29035"/>
        <label>2</label>
    </ligand>
</feature>
<dbReference type="HAMAP" id="MF_00181">
    <property type="entry name" value="Cytosol_peptidase_M17"/>
    <property type="match status" value="1"/>
</dbReference>
<comment type="catalytic activity">
    <reaction evidence="2 8">
        <text>Release of an N-terminal amino acid, preferentially leucine, but not glutamic or aspartic acids.</text>
        <dbReference type="EC" id="3.4.11.10"/>
    </reaction>
</comment>
<keyword evidence="8" id="KW-0479">Metal-binding</keyword>
<evidence type="ECO:0000256" key="1">
    <source>
        <dbReference type="ARBA" id="ARBA00000135"/>
    </source>
</evidence>
<feature type="binding site" evidence="8">
    <location>
        <position position="287"/>
    </location>
    <ligand>
        <name>Mn(2+)</name>
        <dbReference type="ChEBI" id="CHEBI:29035"/>
        <label>1</label>
    </ligand>
</feature>
<comment type="subcellular location">
    <subcellularLocation>
        <location evidence="8">Cytoplasm</location>
    </subcellularLocation>
</comment>
<evidence type="ECO:0000313" key="11">
    <source>
        <dbReference type="Proteomes" id="UP000271426"/>
    </source>
</evidence>
<evidence type="ECO:0000256" key="7">
    <source>
        <dbReference type="ARBA" id="ARBA00049972"/>
    </source>
</evidence>
<feature type="binding site" evidence="8">
    <location>
        <position position="364"/>
    </location>
    <ligand>
        <name>Mn(2+)</name>
        <dbReference type="ChEBI" id="CHEBI:29035"/>
        <label>1</label>
    </ligand>
</feature>
<reference evidence="10 11" key="1">
    <citation type="submission" date="2018-11" db="EMBL/GenBank/DDBJ databases">
        <authorList>
            <person name="Kleinhagauer T."/>
            <person name="Glaeser S.P."/>
            <person name="Spergser J."/>
            <person name="Ruckert C."/>
            <person name="Kaempfer P."/>
            <person name="Busse H.-J."/>
        </authorList>
    </citation>
    <scope>NUCLEOTIDE SEQUENCE [LARGE SCALE GENOMIC DNA]</scope>
    <source>
        <strain evidence="10 11">812CH</strain>
    </source>
</reference>
<protein>
    <recommendedName>
        <fullName evidence="8">Probable cytosol aminopeptidase</fullName>
        <ecNumber evidence="8">3.4.11.1</ecNumber>
    </recommendedName>
    <alternativeName>
        <fullName evidence="8">Leucine aminopeptidase</fullName>
        <shortName evidence="8">LAP</shortName>
        <ecNumber evidence="8">3.4.11.10</ecNumber>
    </alternativeName>
    <alternativeName>
        <fullName evidence="8">Leucyl aminopeptidase</fullName>
    </alternativeName>
</protein>
<dbReference type="AlphaFoldDB" id="A0A3G6IW46"/>
<dbReference type="KEGG" id="cpso:CPPEL_03800"/>
<evidence type="ECO:0000256" key="6">
    <source>
        <dbReference type="ARBA" id="ARBA00022801"/>
    </source>
</evidence>
<feature type="binding site" evidence="8">
    <location>
        <position position="305"/>
    </location>
    <ligand>
        <name>Mn(2+)</name>
        <dbReference type="ChEBI" id="CHEBI:29035"/>
        <label>2</label>
    </ligand>
</feature>
<accession>A0A3G6IW46</accession>
<dbReference type="PANTHER" id="PTHR11963:SF23">
    <property type="entry name" value="CYTOSOL AMINOPEPTIDASE"/>
    <property type="match status" value="1"/>
</dbReference>
<evidence type="ECO:0000313" key="10">
    <source>
        <dbReference type="EMBL" id="AZA08888.1"/>
    </source>
</evidence>
<name>A0A3G6IW46_9CORY</name>
<evidence type="ECO:0000256" key="4">
    <source>
        <dbReference type="ARBA" id="ARBA00022438"/>
    </source>
</evidence>
<dbReference type="Gene3D" id="3.40.220.10">
    <property type="entry name" value="Leucine Aminopeptidase, subunit E, domain 1"/>
    <property type="match status" value="1"/>
</dbReference>
<keyword evidence="11" id="KW-1185">Reference proteome</keyword>
<keyword evidence="6 8" id="KW-0378">Hydrolase</keyword>
<feature type="domain" description="Cytosol aminopeptidase" evidence="9">
    <location>
        <begin position="362"/>
        <end position="369"/>
    </location>
</feature>
<comment type="similarity">
    <text evidence="3 8">Belongs to the peptidase M17 family.</text>
</comment>
<comment type="catalytic activity">
    <reaction evidence="1 8">
        <text>Release of an N-terminal amino acid, Xaa-|-Yaa-, in which Xaa is preferably Leu, but may be other amino acids including Pro although not Arg or Lys, and Yaa may be Pro. Amino acid amides and methyl esters are also readily hydrolyzed, but rates on arylamides are exceedingly low.</text>
        <dbReference type="EC" id="3.4.11.1"/>
    </reaction>
</comment>
<dbReference type="InterPro" id="IPR000819">
    <property type="entry name" value="Peptidase_M17_C"/>
</dbReference>
<keyword evidence="8" id="KW-0464">Manganese</keyword>
<dbReference type="CDD" id="cd00433">
    <property type="entry name" value="Peptidase_M17"/>
    <property type="match status" value="1"/>
</dbReference>
<feature type="binding site" evidence="8">
    <location>
        <position position="287"/>
    </location>
    <ligand>
        <name>Mn(2+)</name>
        <dbReference type="ChEBI" id="CHEBI:29035"/>
        <label>2</label>
    </ligand>
</feature>
<dbReference type="EMBL" id="CP033898">
    <property type="protein sequence ID" value="AZA08888.1"/>
    <property type="molecule type" value="Genomic_DNA"/>
</dbReference>
<dbReference type="PRINTS" id="PR00481">
    <property type="entry name" value="LAMNOPPTDASE"/>
</dbReference>
<evidence type="ECO:0000259" key="9">
    <source>
        <dbReference type="PROSITE" id="PS00631"/>
    </source>
</evidence>
<dbReference type="Gene3D" id="3.40.630.10">
    <property type="entry name" value="Zn peptidases"/>
    <property type="match status" value="1"/>
</dbReference>
<dbReference type="GO" id="GO:0005737">
    <property type="term" value="C:cytoplasm"/>
    <property type="evidence" value="ECO:0007669"/>
    <property type="project" value="UniProtKB-SubCell"/>
</dbReference>
<evidence type="ECO:0000256" key="5">
    <source>
        <dbReference type="ARBA" id="ARBA00022670"/>
    </source>
</evidence>
<evidence type="ECO:0000256" key="8">
    <source>
        <dbReference type="HAMAP-Rule" id="MF_00181"/>
    </source>
</evidence>
<dbReference type="Pfam" id="PF00883">
    <property type="entry name" value="Peptidase_M17"/>
    <property type="match status" value="1"/>
</dbReference>
<feature type="binding site" evidence="8">
    <location>
        <position position="366"/>
    </location>
    <ligand>
        <name>Mn(2+)</name>
        <dbReference type="ChEBI" id="CHEBI:29035"/>
        <label>2</label>
    </ligand>
</feature>
<dbReference type="Pfam" id="PF02789">
    <property type="entry name" value="Peptidase_M17_N"/>
    <property type="match status" value="1"/>
</dbReference>
<dbReference type="GO" id="GO:0030145">
    <property type="term" value="F:manganese ion binding"/>
    <property type="evidence" value="ECO:0007669"/>
    <property type="project" value="UniProtKB-UniRule"/>
</dbReference>
<keyword evidence="4 8" id="KW-0031">Aminopeptidase</keyword>
<dbReference type="SUPFAM" id="SSF53187">
    <property type="entry name" value="Zn-dependent exopeptidases"/>
    <property type="match status" value="1"/>
</dbReference>
<feature type="active site" evidence="8">
    <location>
        <position position="294"/>
    </location>
</feature>
<dbReference type="Proteomes" id="UP000271426">
    <property type="component" value="Chromosome"/>
</dbReference>
<dbReference type="GO" id="GO:0006508">
    <property type="term" value="P:proteolysis"/>
    <property type="evidence" value="ECO:0007669"/>
    <property type="project" value="UniProtKB-KW"/>
</dbReference>
<proteinExistence type="inferred from homology"/>
<dbReference type="InterPro" id="IPR008283">
    <property type="entry name" value="Peptidase_M17_N"/>
</dbReference>
<evidence type="ECO:0000256" key="3">
    <source>
        <dbReference type="ARBA" id="ARBA00009528"/>
    </source>
</evidence>
<feature type="binding site" evidence="8">
    <location>
        <position position="366"/>
    </location>
    <ligand>
        <name>Mn(2+)</name>
        <dbReference type="ChEBI" id="CHEBI:29035"/>
        <label>1</label>
    </ligand>
</feature>